<comment type="caution">
    <text evidence="2">The sequence shown here is derived from an EMBL/GenBank/DDBJ whole genome shotgun (WGS) entry which is preliminary data.</text>
</comment>
<reference evidence="2 3" key="1">
    <citation type="submission" date="2016-06" db="EMBL/GenBank/DDBJ databases">
        <title>The Draft Genome Sequence and Annotation of the Desert Woodrat Neotoma lepida.</title>
        <authorList>
            <person name="Campbell M."/>
            <person name="Oakeson K.F."/>
            <person name="Yandell M."/>
            <person name="Halpert J.R."/>
            <person name="Dearing D."/>
        </authorList>
    </citation>
    <scope>NUCLEOTIDE SEQUENCE [LARGE SCALE GENOMIC DNA]</scope>
    <source>
        <strain evidence="2">417</strain>
        <tissue evidence="2">Liver</tissue>
    </source>
</reference>
<protein>
    <submittedName>
        <fullName evidence="2">Uncharacterized protein</fullName>
    </submittedName>
</protein>
<dbReference type="EMBL" id="LZPO01108017">
    <property type="protein sequence ID" value="OBS59580.1"/>
    <property type="molecule type" value="Genomic_DNA"/>
</dbReference>
<keyword evidence="3" id="KW-1185">Reference proteome</keyword>
<name>A0A1A6G197_NEOLE</name>
<evidence type="ECO:0000256" key="1">
    <source>
        <dbReference type="SAM" id="MobiDB-lite"/>
    </source>
</evidence>
<proteinExistence type="predicted"/>
<gene>
    <name evidence="2" type="ORF">A6R68_09292</name>
</gene>
<dbReference type="AlphaFoldDB" id="A0A1A6G197"/>
<feature type="region of interest" description="Disordered" evidence="1">
    <location>
        <begin position="94"/>
        <end position="130"/>
    </location>
</feature>
<dbReference type="Proteomes" id="UP000092124">
    <property type="component" value="Unassembled WGS sequence"/>
</dbReference>
<sequence length="130" mass="14924">MGKVAEEERKGNIQVTFLLYKSLQQEPPPPPLLIPRREQHPQPPLLDAAQNIKRSPSVLRPNGFVPFQIQAKMQNPEKLFFVVLLGVQGGMEGNQLPTVRPSKPPARHFRSQEEVRSARRLSREFSVRRR</sequence>
<accession>A0A1A6G197</accession>
<organism evidence="2 3">
    <name type="scientific">Neotoma lepida</name>
    <name type="common">Desert woodrat</name>
    <dbReference type="NCBI Taxonomy" id="56216"/>
    <lineage>
        <taxon>Eukaryota</taxon>
        <taxon>Metazoa</taxon>
        <taxon>Chordata</taxon>
        <taxon>Craniata</taxon>
        <taxon>Vertebrata</taxon>
        <taxon>Euteleostomi</taxon>
        <taxon>Mammalia</taxon>
        <taxon>Eutheria</taxon>
        <taxon>Euarchontoglires</taxon>
        <taxon>Glires</taxon>
        <taxon>Rodentia</taxon>
        <taxon>Myomorpha</taxon>
        <taxon>Muroidea</taxon>
        <taxon>Cricetidae</taxon>
        <taxon>Neotominae</taxon>
        <taxon>Neotoma</taxon>
    </lineage>
</organism>
<feature type="compositionally biased region" description="Basic and acidic residues" evidence="1">
    <location>
        <begin position="110"/>
        <end position="130"/>
    </location>
</feature>
<evidence type="ECO:0000313" key="2">
    <source>
        <dbReference type="EMBL" id="OBS59580.1"/>
    </source>
</evidence>
<evidence type="ECO:0000313" key="3">
    <source>
        <dbReference type="Proteomes" id="UP000092124"/>
    </source>
</evidence>